<dbReference type="EMBL" id="SNSC02000033">
    <property type="protein sequence ID" value="TID12820.1"/>
    <property type="molecule type" value="Genomic_DNA"/>
</dbReference>
<keyword evidence="4" id="KW-1185">Reference proteome</keyword>
<feature type="region of interest" description="Disordered" evidence="1">
    <location>
        <begin position="41"/>
        <end position="68"/>
    </location>
</feature>
<reference evidence="3 4" key="1">
    <citation type="submission" date="2019-04" db="EMBL/GenBank/DDBJ databases">
        <title>High contiguity whole genome sequence and gene annotation resource for two Venturia nashicola isolates.</title>
        <authorList>
            <person name="Prokchorchik M."/>
            <person name="Won K."/>
            <person name="Lee Y."/>
            <person name="Choi E.D."/>
            <person name="Segonzac C."/>
            <person name="Sohn K.H."/>
        </authorList>
    </citation>
    <scope>NUCLEOTIDE SEQUENCE [LARGE SCALE GENOMIC DNA]</scope>
    <source>
        <strain evidence="3 4">PRI2</strain>
    </source>
</reference>
<dbReference type="Proteomes" id="UP000298493">
    <property type="component" value="Unassembled WGS sequence"/>
</dbReference>
<name>A0A4Z1NBX9_9PEZI</name>
<proteinExistence type="predicted"/>
<organism evidence="3 4">
    <name type="scientific">Venturia nashicola</name>
    <dbReference type="NCBI Taxonomy" id="86259"/>
    <lineage>
        <taxon>Eukaryota</taxon>
        <taxon>Fungi</taxon>
        <taxon>Dikarya</taxon>
        <taxon>Ascomycota</taxon>
        <taxon>Pezizomycotina</taxon>
        <taxon>Dothideomycetes</taxon>
        <taxon>Pleosporomycetidae</taxon>
        <taxon>Venturiales</taxon>
        <taxon>Venturiaceae</taxon>
        <taxon>Venturia</taxon>
    </lineage>
</organism>
<evidence type="ECO:0000256" key="1">
    <source>
        <dbReference type="SAM" id="MobiDB-lite"/>
    </source>
</evidence>
<protein>
    <submittedName>
        <fullName evidence="3">Uncharacterized protein</fullName>
    </submittedName>
</protein>
<evidence type="ECO:0000256" key="2">
    <source>
        <dbReference type="SAM" id="SignalP"/>
    </source>
</evidence>
<accession>A0A4Z1NBX9</accession>
<keyword evidence="2" id="KW-0732">Signal</keyword>
<feature type="chain" id="PRO_5021274792" evidence="2">
    <location>
        <begin position="17"/>
        <end position="171"/>
    </location>
</feature>
<gene>
    <name evidence="3" type="ORF">E6O75_ATG09985</name>
</gene>
<evidence type="ECO:0000313" key="3">
    <source>
        <dbReference type="EMBL" id="TID12820.1"/>
    </source>
</evidence>
<dbReference type="AlphaFoldDB" id="A0A4Z1NBX9"/>
<sequence>MHFLASLALLASLISALPIDSTTPTSAVTDTTSATVNSSILAKASTQGKEEASDYGPPRGGGRDNYNYSYNYGPSAPPYPYQGGGYIPGQYSPPAPRPYGNGYNGGGRAGSSISNGVGEIAEGVGQVIGGTTAGLLGAVPGELLHGFEAGAGGGRRGYKIRRFVRSLFGRE</sequence>
<evidence type="ECO:0000313" key="4">
    <source>
        <dbReference type="Proteomes" id="UP000298493"/>
    </source>
</evidence>
<comment type="caution">
    <text evidence="3">The sequence shown here is derived from an EMBL/GenBank/DDBJ whole genome shotgun (WGS) entry which is preliminary data.</text>
</comment>
<feature type="signal peptide" evidence="2">
    <location>
        <begin position="1"/>
        <end position="16"/>
    </location>
</feature>